<evidence type="ECO:0000256" key="1">
    <source>
        <dbReference type="ARBA" id="ARBA00005417"/>
    </source>
</evidence>
<feature type="domain" description="ABC transporter" evidence="6">
    <location>
        <begin position="22"/>
        <end position="252"/>
    </location>
</feature>
<dbReference type="SMART" id="SM00382">
    <property type="entry name" value="AAA"/>
    <property type="match status" value="1"/>
</dbReference>
<dbReference type="PROSITE" id="PS50893">
    <property type="entry name" value="ABC_TRANSPORTER_2"/>
    <property type="match status" value="1"/>
</dbReference>
<dbReference type="EMBL" id="JASCQP010000012">
    <property type="protein sequence ID" value="MDI5890259.1"/>
    <property type="molecule type" value="Genomic_DNA"/>
</dbReference>
<dbReference type="Proteomes" id="UP001225957">
    <property type="component" value="Unassembled WGS sequence"/>
</dbReference>
<dbReference type="InterPro" id="IPR017871">
    <property type="entry name" value="ABC_transporter-like_CS"/>
</dbReference>
<organism evidence="7 8">
    <name type="scientific">Halomonas rhizosphaerae</name>
    <dbReference type="NCBI Taxonomy" id="3043296"/>
    <lineage>
        <taxon>Bacteria</taxon>
        <taxon>Pseudomonadati</taxon>
        <taxon>Pseudomonadota</taxon>
        <taxon>Gammaproteobacteria</taxon>
        <taxon>Oceanospirillales</taxon>
        <taxon>Halomonadaceae</taxon>
        <taxon>Halomonas</taxon>
    </lineage>
</organism>
<gene>
    <name evidence="7" type="ORF">QLQ83_04025</name>
</gene>
<keyword evidence="2" id="KW-0813">Transport</keyword>
<evidence type="ECO:0000313" key="8">
    <source>
        <dbReference type="Proteomes" id="UP001225957"/>
    </source>
</evidence>
<dbReference type="Pfam" id="PF00005">
    <property type="entry name" value="ABC_tran"/>
    <property type="match status" value="1"/>
</dbReference>
<reference evidence="7 8" key="1">
    <citation type="submission" date="2023-04" db="EMBL/GenBank/DDBJ databases">
        <title>Halomonas strains isolated from rhizosphere soil.</title>
        <authorList>
            <person name="Xu L."/>
            <person name="Sun J.-Q."/>
        </authorList>
    </citation>
    <scope>NUCLEOTIDE SEQUENCE [LARGE SCALE GENOMIC DNA]</scope>
    <source>
        <strain evidence="7 8">LR5S20</strain>
    </source>
</reference>
<dbReference type="Gene3D" id="3.40.50.300">
    <property type="entry name" value="P-loop containing nucleotide triphosphate hydrolases"/>
    <property type="match status" value="1"/>
</dbReference>
<dbReference type="GO" id="GO:0005524">
    <property type="term" value="F:ATP binding"/>
    <property type="evidence" value="ECO:0007669"/>
    <property type="project" value="UniProtKB-KW"/>
</dbReference>
<dbReference type="InterPro" id="IPR003439">
    <property type="entry name" value="ABC_transporter-like_ATP-bd"/>
</dbReference>
<evidence type="ECO:0000256" key="3">
    <source>
        <dbReference type="ARBA" id="ARBA00022458"/>
    </source>
</evidence>
<keyword evidence="3" id="KW-0536">Nodulation</keyword>
<evidence type="ECO:0000256" key="4">
    <source>
        <dbReference type="ARBA" id="ARBA00022741"/>
    </source>
</evidence>
<dbReference type="NCBIfam" id="TIGR03864">
    <property type="entry name" value="PQQ_ABC_ATP"/>
    <property type="match status" value="1"/>
</dbReference>
<evidence type="ECO:0000313" key="7">
    <source>
        <dbReference type="EMBL" id="MDI5890259.1"/>
    </source>
</evidence>
<proteinExistence type="inferred from homology"/>
<comment type="caution">
    <text evidence="7">The sequence shown here is derived from an EMBL/GenBank/DDBJ whole genome shotgun (WGS) entry which is preliminary data.</text>
</comment>
<comment type="similarity">
    <text evidence="1">Belongs to the ABC transporter superfamily.</text>
</comment>
<evidence type="ECO:0000256" key="2">
    <source>
        <dbReference type="ARBA" id="ARBA00022448"/>
    </source>
</evidence>
<sequence length="263" mass="28848">MASTGVLERGERAAPPGDEPALRVRDLGFSYSGQPVLESLSFDLRAGEFAVLLGPNGAGKTTLFSLITRLYAYRQGRICIGGHDLSRHSVQAHARMGVVFQQPTLDLDLTVRQNLTYHAALHGMAPAEARRRAVLQLARVEMPESLRQRVRHLSGGQRRRVEIARALLHEPQLLLLDEPTVGLDIASRRALVDHVHQLCRDQGVAVLWATHLIDEVHPGDRVIVLHRGRIRADGSVTEVVSRAGSASIGDAFDRLTHGADRCS</sequence>
<dbReference type="PANTHER" id="PTHR42711">
    <property type="entry name" value="ABC TRANSPORTER ATP-BINDING PROTEIN"/>
    <property type="match status" value="1"/>
</dbReference>
<keyword evidence="4" id="KW-0547">Nucleotide-binding</keyword>
<dbReference type="InterPro" id="IPR027417">
    <property type="entry name" value="P-loop_NTPase"/>
</dbReference>
<keyword evidence="5 7" id="KW-0067">ATP-binding</keyword>
<name>A0ABT6UWC3_9GAMM</name>
<evidence type="ECO:0000256" key="5">
    <source>
        <dbReference type="ARBA" id="ARBA00022840"/>
    </source>
</evidence>
<keyword evidence="8" id="KW-1185">Reference proteome</keyword>
<dbReference type="InterPro" id="IPR022467">
    <property type="entry name" value="ABC_transprt_ATP-bd_su_PQQ"/>
</dbReference>
<dbReference type="SUPFAM" id="SSF52540">
    <property type="entry name" value="P-loop containing nucleoside triphosphate hydrolases"/>
    <property type="match status" value="1"/>
</dbReference>
<dbReference type="InterPro" id="IPR050763">
    <property type="entry name" value="ABC_transporter_ATP-binding"/>
</dbReference>
<dbReference type="PROSITE" id="PS00211">
    <property type="entry name" value="ABC_TRANSPORTER_1"/>
    <property type="match status" value="1"/>
</dbReference>
<dbReference type="RefSeq" id="WP_282734276.1">
    <property type="nucleotide sequence ID" value="NZ_JASCQP010000012.1"/>
</dbReference>
<evidence type="ECO:0000259" key="6">
    <source>
        <dbReference type="PROSITE" id="PS50893"/>
    </source>
</evidence>
<dbReference type="PANTHER" id="PTHR42711:SF5">
    <property type="entry name" value="ABC TRANSPORTER ATP-BINDING PROTEIN NATA"/>
    <property type="match status" value="1"/>
</dbReference>
<accession>A0ABT6UWC3</accession>
<dbReference type="InterPro" id="IPR003593">
    <property type="entry name" value="AAA+_ATPase"/>
</dbReference>
<protein>
    <submittedName>
        <fullName evidence="7">ATP-binding cassette domain-containing protein</fullName>
    </submittedName>
</protein>